<keyword evidence="1" id="KW-1133">Transmembrane helix</keyword>
<evidence type="ECO:0000256" key="2">
    <source>
        <dbReference type="SAM" id="SignalP"/>
    </source>
</evidence>
<name>A0ABQ8TZG4_PERAM</name>
<feature type="chain" id="PRO_5047047511" evidence="2">
    <location>
        <begin position="24"/>
        <end position="297"/>
    </location>
</feature>
<dbReference type="PANTHER" id="PTHR21879:SF7">
    <property type="entry name" value="OSIRIS 11"/>
    <property type="match status" value="1"/>
</dbReference>
<dbReference type="InterPro" id="IPR012464">
    <property type="entry name" value="DUF1676"/>
</dbReference>
<keyword evidence="1" id="KW-0812">Transmembrane</keyword>
<dbReference type="Pfam" id="PF07898">
    <property type="entry name" value="DUF1676"/>
    <property type="match status" value="1"/>
</dbReference>
<accession>A0ABQ8TZG4</accession>
<gene>
    <name evidence="3" type="ORF">ANN_02415</name>
</gene>
<proteinExistence type="predicted"/>
<dbReference type="Proteomes" id="UP001148838">
    <property type="component" value="Unassembled WGS sequence"/>
</dbReference>
<keyword evidence="4" id="KW-1185">Reference proteome</keyword>
<organism evidence="3 4">
    <name type="scientific">Periplaneta americana</name>
    <name type="common">American cockroach</name>
    <name type="synonym">Blatta americana</name>
    <dbReference type="NCBI Taxonomy" id="6978"/>
    <lineage>
        <taxon>Eukaryota</taxon>
        <taxon>Metazoa</taxon>
        <taxon>Ecdysozoa</taxon>
        <taxon>Arthropoda</taxon>
        <taxon>Hexapoda</taxon>
        <taxon>Insecta</taxon>
        <taxon>Pterygota</taxon>
        <taxon>Neoptera</taxon>
        <taxon>Polyneoptera</taxon>
        <taxon>Dictyoptera</taxon>
        <taxon>Blattodea</taxon>
        <taxon>Blattoidea</taxon>
        <taxon>Blattidae</taxon>
        <taxon>Blattinae</taxon>
        <taxon>Periplaneta</taxon>
    </lineage>
</organism>
<feature type="transmembrane region" description="Helical" evidence="1">
    <location>
        <begin position="178"/>
        <end position="197"/>
    </location>
</feature>
<comment type="caution">
    <text evidence="3">The sequence shown here is derived from an EMBL/GenBank/DDBJ whole genome shotgun (WGS) entry which is preliminary data.</text>
</comment>
<feature type="transmembrane region" description="Helical" evidence="1">
    <location>
        <begin position="209"/>
        <end position="228"/>
    </location>
</feature>
<sequence>MQLLTVNFFILVICTTCLQISAASNLETTDVNNDIADNLTSGLKVVYRAYQQCERVKFGDLFTCLKLRAIKFADRVLKSDSIHVIDGVSIVKSFPMSGDRNSRKINFEPLTEVNEVNLPADPEEKQNKLNELLVERIARFFQTHSVQFDMPRFIEESRQLLDDYDDNATEEGRKKNKFGGLLMLGGLMKGGMFALGLKGLALLAGKALILAKIALVVSALVGLSKLLGGGGHAEEKTTYEIVKHPHVSHAHTYSSSYVDGGHGHYEPSGHDHYRRSLDPSLYPHMLAYRAQQPEVKA</sequence>
<dbReference type="EMBL" id="JAJSOF020000001">
    <property type="protein sequence ID" value="KAJ4450980.1"/>
    <property type="molecule type" value="Genomic_DNA"/>
</dbReference>
<evidence type="ECO:0000313" key="4">
    <source>
        <dbReference type="Proteomes" id="UP001148838"/>
    </source>
</evidence>
<evidence type="ECO:0000313" key="3">
    <source>
        <dbReference type="EMBL" id="KAJ4450980.1"/>
    </source>
</evidence>
<dbReference type="PANTHER" id="PTHR21879">
    <property type="entry name" value="FI03362P-RELATED-RELATED"/>
    <property type="match status" value="1"/>
</dbReference>
<evidence type="ECO:0000256" key="1">
    <source>
        <dbReference type="SAM" id="Phobius"/>
    </source>
</evidence>
<keyword evidence="1" id="KW-0472">Membrane</keyword>
<protein>
    <submittedName>
        <fullName evidence="3">Uncharacterized protein</fullName>
    </submittedName>
</protein>
<reference evidence="3 4" key="1">
    <citation type="journal article" date="2022" name="Allergy">
        <title>Genome assembly and annotation of Periplaneta americana reveal a comprehensive cockroach allergen profile.</title>
        <authorList>
            <person name="Wang L."/>
            <person name="Xiong Q."/>
            <person name="Saelim N."/>
            <person name="Wang L."/>
            <person name="Nong W."/>
            <person name="Wan A.T."/>
            <person name="Shi M."/>
            <person name="Liu X."/>
            <person name="Cao Q."/>
            <person name="Hui J.H.L."/>
            <person name="Sookrung N."/>
            <person name="Leung T.F."/>
            <person name="Tungtrongchitr A."/>
            <person name="Tsui S.K.W."/>
        </authorList>
    </citation>
    <scope>NUCLEOTIDE SEQUENCE [LARGE SCALE GENOMIC DNA]</scope>
    <source>
        <strain evidence="3">PWHHKU_190912</strain>
    </source>
</reference>
<feature type="signal peptide" evidence="2">
    <location>
        <begin position="1"/>
        <end position="23"/>
    </location>
</feature>
<keyword evidence="2" id="KW-0732">Signal</keyword>